<dbReference type="Proteomes" id="UP000821598">
    <property type="component" value="Unassembled WGS sequence"/>
</dbReference>
<evidence type="ECO:0000256" key="1">
    <source>
        <dbReference type="ARBA" id="ARBA00001931"/>
    </source>
</evidence>
<feature type="signal peptide" evidence="4">
    <location>
        <begin position="1"/>
        <end position="24"/>
    </location>
</feature>
<dbReference type="Gene3D" id="2.40.10.480">
    <property type="match status" value="1"/>
</dbReference>
<keyword evidence="3" id="KW-0560">Oxidoreductase</keyword>
<dbReference type="EMBL" id="VOMC01000008">
    <property type="protein sequence ID" value="NVI04097.1"/>
    <property type="molecule type" value="Genomic_DNA"/>
</dbReference>
<evidence type="ECO:0000259" key="5">
    <source>
        <dbReference type="Pfam" id="PF13360"/>
    </source>
</evidence>
<feature type="domain" description="Pyrrolo-quinoline quinone repeat" evidence="5">
    <location>
        <begin position="432"/>
        <end position="507"/>
    </location>
</feature>
<gene>
    <name evidence="6" type="ORF">FSB64_09955</name>
</gene>
<protein>
    <submittedName>
        <fullName evidence="6">PQQ-binding-like beta-propeller repeat protein</fullName>
    </submittedName>
</protein>
<reference evidence="6 7" key="1">
    <citation type="submission" date="2019-08" db="EMBL/GenBank/DDBJ databases">
        <title>Paraburkholderia simonii sp. nov. and P. youngii sp. nov. Brazilian and Mexican Mimosa-associated rhizobia.</title>
        <authorList>
            <person name="Mavima L."/>
            <person name="Beukes C.W."/>
            <person name="Palmer M."/>
            <person name="De Meyer S.E."/>
            <person name="James E.K."/>
            <person name="Maluk M."/>
            <person name="Avontuur J.R."/>
            <person name="Chan W.Y."/>
            <person name="Venter S.N."/>
            <person name="Steenkamp E.T."/>
        </authorList>
    </citation>
    <scope>NUCLEOTIDE SEQUENCE [LARGE SCALE GENOMIC DNA]</scope>
    <source>
        <strain evidence="6 7">JPY454</strain>
    </source>
</reference>
<proteinExistence type="inferred from homology"/>
<feature type="chain" id="PRO_5046954799" evidence="4">
    <location>
        <begin position="25"/>
        <end position="526"/>
    </location>
</feature>
<evidence type="ECO:0000256" key="4">
    <source>
        <dbReference type="SAM" id="SignalP"/>
    </source>
</evidence>
<comment type="similarity">
    <text evidence="2">Belongs to the bacterial PQQ dehydrogenase family.</text>
</comment>
<keyword evidence="7" id="KW-1185">Reference proteome</keyword>
<dbReference type="InterPro" id="IPR002372">
    <property type="entry name" value="PQQ_rpt_dom"/>
</dbReference>
<evidence type="ECO:0000313" key="6">
    <source>
        <dbReference type="EMBL" id="NVI04097.1"/>
    </source>
</evidence>
<dbReference type="InterPro" id="IPR011047">
    <property type="entry name" value="Quinoprotein_ADH-like_sf"/>
</dbReference>
<comment type="cofactor">
    <cofactor evidence="1">
        <name>pyrroloquinoline quinone</name>
        <dbReference type="ChEBI" id="CHEBI:58442"/>
    </cofactor>
</comment>
<dbReference type="InterPro" id="IPR018391">
    <property type="entry name" value="PQQ_b-propeller_rpt"/>
</dbReference>
<accession>A0ABX2NIV9</accession>
<dbReference type="InterPro" id="IPR015943">
    <property type="entry name" value="WD40/YVTN_repeat-like_dom_sf"/>
</dbReference>
<evidence type="ECO:0000256" key="3">
    <source>
        <dbReference type="ARBA" id="ARBA00023002"/>
    </source>
</evidence>
<dbReference type="PANTHER" id="PTHR32303">
    <property type="entry name" value="QUINOPROTEIN ALCOHOL DEHYDROGENASE (CYTOCHROME C)"/>
    <property type="match status" value="1"/>
</dbReference>
<evidence type="ECO:0000313" key="7">
    <source>
        <dbReference type="Proteomes" id="UP000821598"/>
    </source>
</evidence>
<dbReference type="Gene3D" id="2.130.10.10">
    <property type="entry name" value="YVTN repeat-like/Quinoprotein amine dehydrogenase"/>
    <property type="match status" value="2"/>
</dbReference>
<dbReference type="RefSeq" id="WP_309235049.1">
    <property type="nucleotide sequence ID" value="NZ_VOMC01000008.1"/>
</dbReference>
<sequence>MRTDTLHLTCALLFGLTTGSIAYATDWTTSGNDLMNSRNQANESAIGPKTAGSLHKLWATDTSGNVTATPALDDSYAYFPDSAGYLYKVDRKTGQVVWKNLVSSYTDIPNDYARATPAISGNVLILGNQSGKLSSPQPAQVFAVDKNTGLRLWHTQVDPTTYSMVTQSAVIANGTAFVGTTSNEELMAAYVPPPAWQWSFRGSVVALEVATGAIKWQTYTMPNGYYGGSVWGSTGAVDVDRNTVFMGSGNNWAVPQAVLDCMNSGGTPTSCIDPNDHFDSILALDMTTGAVKWSARGLPYDTWNVGCGLNVPGVFTLPPNANCPNPQGPDWDFAQEPMLFGGNGNGNAGRLVGAGQKSGMFWAFDEETGALRWSTQVAPGGLTGGLQWGSANDGQFIYVAVANSGMTGSGTTPGVWQLANGGGTTTSGGWASLNANSGAVKWTTPDPLGSRAEAAVSVANGVVFGCNLDYTKGTMYALDSSNGKVLWSFDSGGACNAGPAVADGVVFWGSGSTNGPGPKKLFAFGL</sequence>
<dbReference type="SMART" id="SM00564">
    <property type="entry name" value="PQQ"/>
    <property type="match status" value="7"/>
</dbReference>
<dbReference type="PANTHER" id="PTHR32303:SF10">
    <property type="entry name" value="OUTER MEMBRANE PROTEIN ASSEMBLY FACTOR BAMB"/>
    <property type="match status" value="1"/>
</dbReference>
<keyword evidence="4" id="KW-0732">Signal</keyword>
<comment type="caution">
    <text evidence="6">The sequence shown here is derived from an EMBL/GenBank/DDBJ whole genome shotgun (WGS) entry which is preliminary data.</text>
</comment>
<name>A0ABX2NIV9_9BURK</name>
<dbReference type="Pfam" id="PF13360">
    <property type="entry name" value="PQQ_2"/>
    <property type="match status" value="2"/>
</dbReference>
<organism evidence="6 7">
    <name type="scientific">Paraburkholderia youngii</name>
    <dbReference type="NCBI Taxonomy" id="2782701"/>
    <lineage>
        <taxon>Bacteria</taxon>
        <taxon>Pseudomonadati</taxon>
        <taxon>Pseudomonadota</taxon>
        <taxon>Betaproteobacteria</taxon>
        <taxon>Burkholderiales</taxon>
        <taxon>Burkholderiaceae</taxon>
        <taxon>Paraburkholderia</taxon>
    </lineage>
</organism>
<evidence type="ECO:0000256" key="2">
    <source>
        <dbReference type="ARBA" id="ARBA00008156"/>
    </source>
</evidence>
<feature type="domain" description="Pyrrolo-quinoline quinone repeat" evidence="5">
    <location>
        <begin position="56"/>
        <end position="254"/>
    </location>
</feature>
<dbReference type="SUPFAM" id="SSF50998">
    <property type="entry name" value="Quinoprotein alcohol dehydrogenase-like"/>
    <property type="match status" value="1"/>
</dbReference>